<keyword evidence="4 6" id="KW-1133">Transmembrane helix</keyword>
<feature type="transmembrane region" description="Helical" evidence="6">
    <location>
        <begin position="87"/>
        <end position="110"/>
    </location>
</feature>
<evidence type="ECO:0000256" key="2">
    <source>
        <dbReference type="ARBA" id="ARBA00007635"/>
    </source>
</evidence>
<evidence type="ECO:0000256" key="5">
    <source>
        <dbReference type="ARBA" id="ARBA00023136"/>
    </source>
</evidence>
<dbReference type="Pfam" id="PF00892">
    <property type="entry name" value="EamA"/>
    <property type="match status" value="2"/>
</dbReference>
<comment type="caution">
    <text evidence="8">The sequence shown here is derived from an EMBL/GenBank/DDBJ whole genome shotgun (WGS) entry which is preliminary data.</text>
</comment>
<reference evidence="9" key="1">
    <citation type="submission" date="2016-06" db="EMBL/GenBank/DDBJ databases">
        <title>Parallel loss of symbiosis genes in relatives of nitrogen-fixing non-legume Parasponia.</title>
        <authorList>
            <person name="Van Velzen R."/>
            <person name="Holmer R."/>
            <person name="Bu F."/>
            <person name="Rutten L."/>
            <person name="Van Zeijl A."/>
            <person name="Liu W."/>
            <person name="Santuari L."/>
            <person name="Cao Q."/>
            <person name="Sharma T."/>
            <person name="Shen D."/>
            <person name="Roswanjaya Y."/>
            <person name="Wardhani T."/>
            <person name="Kalhor M.S."/>
            <person name="Jansen J."/>
            <person name="Van den Hoogen J."/>
            <person name="Gungor B."/>
            <person name="Hartog M."/>
            <person name="Hontelez J."/>
            <person name="Verver J."/>
            <person name="Yang W.-C."/>
            <person name="Schijlen E."/>
            <person name="Repin R."/>
            <person name="Schilthuizen M."/>
            <person name="Schranz E."/>
            <person name="Heidstra R."/>
            <person name="Miyata K."/>
            <person name="Fedorova E."/>
            <person name="Kohlen W."/>
            <person name="Bisseling T."/>
            <person name="Smit S."/>
            <person name="Geurts R."/>
        </authorList>
    </citation>
    <scope>NUCLEOTIDE SEQUENCE [LARGE SCALE GENOMIC DNA]</scope>
    <source>
        <strain evidence="9">cv. WU1-14</strain>
    </source>
</reference>
<dbReference type="SUPFAM" id="SSF103481">
    <property type="entry name" value="Multidrug resistance efflux transporter EmrE"/>
    <property type="match status" value="2"/>
</dbReference>
<name>A0A2P5C627_PARAD</name>
<dbReference type="OrthoDB" id="1931790at2759"/>
<evidence type="ECO:0000256" key="1">
    <source>
        <dbReference type="ARBA" id="ARBA00004141"/>
    </source>
</evidence>
<evidence type="ECO:0000313" key="8">
    <source>
        <dbReference type="EMBL" id="PON56451.1"/>
    </source>
</evidence>
<evidence type="ECO:0000256" key="4">
    <source>
        <dbReference type="ARBA" id="ARBA00022989"/>
    </source>
</evidence>
<keyword evidence="3 6" id="KW-0812">Transmembrane</keyword>
<feature type="transmembrane region" description="Helical" evidence="6">
    <location>
        <begin position="116"/>
        <end position="135"/>
    </location>
</feature>
<dbReference type="Proteomes" id="UP000237105">
    <property type="component" value="Unassembled WGS sequence"/>
</dbReference>
<dbReference type="PANTHER" id="PTHR31218">
    <property type="entry name" value="WAT1-RELATED PROTEIN"/>
    <property type="match status" value="1"/>
</dbReference>
<feature type="transmembrane region" description="Helical" evidence="6">
    <location>
        <begin position="325"/>
        <end position="344"/>
    </location>
</feature>
<comment type="subcellular location">
    <subcellularLocation>
        <location evidence="1 6">Membrane</location>
        <topology evidence="1 6">Multi-pass membrane protein</topology>
    </subcellularLocation>
</comment>
<dbReference type="AlphaFoldDB" id="A0A2P5C627"/>
<feature type="transmembrane region" description="Helical" evidence="6">
    <location>
        <begin position="202"/>
        <end position="222"/>
    </location>
</feature>
<dbReference type="GO" id="GO:0016020">
    <property type="term" value="C:membrane"/>
    <property type="evidence" value="ECO:0007669"/>
    <property type="project" value="UniProtKB-SubCell"/>
</dbReference>
<feature type="transmembrane region" description="Helical" evidence="6">
    <location>
        <begin position="234"/>
        <end position="254"/>
    </location>
</feature>
<evidence type="ECO:0000313" key="9">
    <source>
        <dbReference type="Proteomes" id="UP000237105"/>
    </source>
</evidence>
<keyword evidence="5 6" id="KW-0472">Membrane</keyword>
<feature type="transmembrane region" description="Helical" evidence="6">
    <location>
        <begin position="266"/>
        <end position="287"/>
    </location>
</feature>
<feature type="transmembrane region" description="Helical" evidence="6">
    <location>
        <begin position="299"/>
        <end position="319"/>
    </location>
</feature>
<sequence>MEEQDSSRRARVRSKKEILIEQYAPYLQCIFCNICVEGFNIVSKVSLDQGMSRYVLLVYSTAFGSLASAPLALVFERKNGSKISLLVLRDVFFLGLLGDVLGRVLYFAGLEYTSPTFVSAMCNLIPSMTFIFAVLCRMEKMEISKQSSQAKIVGTVVAFGGAALMTLYKGISLISTCSLINTQSSDNQSVSDHSKLSLDKDWIKGSIMLFASLLSLSAYFVLQGKAIKRYPAPITLTLMTCISGTLMSTVTAAILDHKAASWRLPWNIALLGPLYNGVVIFAIIIYVQTLVTQRRGPVFMTSFRPLSTIIVAIMELFILGEALHLGSIVGAILIILGLYAILWGKEKEIKEQNLVEHTPNEKDTEIKQENF</sequence>
<feature type="domain" description="EamA" evidence="7">
    <location>
        <begin position="204"/>
        <end position="342"/>
    </location>
</feature>
<feature type="domain" description="EamA" evidence="7">
    <location>
        <begin position="40"/>
        <end position="166"/>
    </location>
</feature>
<evidence type="ECO:0000256" key="6">
    <source>
        <dbReference type="RuleBase" id="RU363077"/>
    </source>
</evidence>
<keyword evidence="9" id="KW-1185">Reference proteome</keyword>
<dbReference type="GO" id="GO:0022857">
    <property type="term" value="F:transmembrane transporter activity"/>
    <property type="evidence" value="ECO:0007669"/>
    <property type="project" value="InterPro"/>
</dbReference>
<organism evidence="8 9">
    <name type="scientific">Parasponia andersonii</name>
    <name type="common">Sponia andersonii</name>
    <dbReference type="NCBI Taxonomy" id="3476"/>
    <lineage>
        <taxon>Eukaryota</taxon>
        <taxon>Viridiplantae</taxon>
        <taxon>Streptophyta</taxon>
        <taxon>Embryophyta</taxon>
        <taxon>Tracheophyta</taxon>
        <taxon>Spermatophyta</taxon>
        <taxon>Magnoliopsida</taxon>
        <taxon>eudicotyledons</taxon>
        <taxon>Gunneridae</taxon>
        <taxon>Pentapetalae</taxon>
        <taxon>rosids</taxon>
        <taxon>fabids</taxon>
        <taxon>Rosales</taxon>
        <taxon>Cannabaceae</taxon>
        <taxon>Parasponia</taxon>
    </lineage>
</organism>
<proteinExistence type="inferred from homology"/>
<accession>A0A2P5C627</accession>
<comment type="similarity">
    <text evidence="2 6">Belongs to the drug/metabolite transporter (DMT) superfamily. Plant drug/metabolite exporter (P-DME) (TC 2.A.7.4) family.</text>
</comment>
<feature type="transmembrane region" description="Helical" evidence="6">
    <location>
        <begin position="23"/>
        <end position="42"/>
    </location>
</feature>
<dbReference type="InterPro" id="IPR030184">
    <property type="entry name" value="WAT1-related"/>
</dbReference>
<protein>
    <recommendedName>
        <fullName evidence="6">WAT1-related protein</fullName>
    </recommendedName>
</protein>
<gene>
    <name evidence="8" type="primary">PanWAT33</name>
    <name evidence="8" type="ORF">PanWU01x14_181440</name>
</gene>
<feature type="transmembrane region" description="Helical" evidence="6">
    <location>
        <begin position="54"/>
        <end position="75"/>
    </location>
</feature>
<evidence type="ECO:0000259" key="7">
    <source>
        <dbReference type="Pfam" id="PF00892"/>
    </source>
</evidence>
<dbReference type="EMBL" id="JXTB01000171">
    <property type="protein sequence ID" value="PON56451.1"/>
    <property type="molecule type" value="Genomic_DNA"/>
</dbReference>
<dbReference type="InterPro" id="IPR037185">
    <property type="entry name" value="EmrE-like"/>
</dbReference>
<dbReference type="InterPro" id="IPR000620">
    <property type="entry name" value="EamA_dom"/>
</dbReference>
<feature type="transmembrane region" description="Helical" evidence="6">
    <location>
        <begin position="156"/>
        <end position="182"/>
    </location>
</feature>
<evidence type="ECO:0000256" key="3">
    <source>
        <dbReference type="ARBA" id="ARBA00022692"/>
    </source>
</evidence>